<evidence type="ECO:0000313" key="2">
    <source>
        <dbReference type="EMBL" id="OQD77632.1"/>
    </source>
</evidence>
<evidence type="ECO:0000256" key="1">
    <source>
        <dbReference type="SAM" id="MobiDB-lite"/>
    </source>
</evidence>
<reference evidence="3" key="1">
    <citation type="journal article" date="2017" name="Nat. Microbiol.">
        <title>Global analysis of biosynthetic gene clusters reveals vast potential of secondary metabolite production in Penicillium species.</title>
        <authorList>
            <person name="Nielsen J.C."/>
            <person name="Grijseels S."/>
            <person name="Prigent S."/>
            <person name="Ji B."/>
            <person name="Dainat J."/>
            <person name="Nielsen K.F."/>
            <person name="Frisvad J.C."/>
            <person name="Workman M."/>
            <person name="Nielsen J."/>
        </authorList>
    </citation>
    <scope>NUCLEOTIDE SEQUENCE [LARGE SCALE GENOMIC DNA]</scope>
    <source>
        <strain evidence="3">IBT 11843</strain>
    </source>
</reference>
<keyword evidence="3" id="KW-1185">Reference proteome</keyword>
<name>A0A1V6PLT6_PENDC</name>
<sequence>MATARNVYSAEPAYPVLASSLLTQSEPRSADTTRSVPDTTNANDWSLKTDWDVGIKSSAGTFRCGAVIGFSRLRNRSKDNDEYIAQSTADQHLSREDAIKRLDSVQLLPIHNFPNAVQAIGKVSDSLQEIQSRRTNNYPVVLIIVGLDTLAEGIIRASNPVKGTGLLAATLRKVTRMSRAYASFLSVMLVNTNGLGPPNFESDRQPEKQRDPAEEDMRYSREDGIHSIFQMSGSSLLSNLLMRTLDQGIDTHILLSDVKSAKVAEIIKDRVGNGLGKWGIWISE</sequence>
<evidence type="ECO:0000313" key="3">
    <source>
        <dbReference type="Proteomes" id="UP000191522"/>
    </source>
</evidence>
<dbReference type="AlphaFoldDB" id="A0A1V6PLT6"/>
<organism evidence="2 3">
    <name type="scientific">Penicillium decumbens</name>
    <dbReference type="NCBI Taxonomy" id="69771"/>
    <lineage>
        <taxon>Eukaryota</taxon>
        <taxon>Fungi</taxon>
        <taxon>Dikarya</taxon>
        <taxon>Ascomycota</taxon>
        <taxon>Pezizomycotina</taxon>
        <taxon>Eurotiomycetes</taxon>
        <taxon>Eurotiomycetidae</taxon>
        <taxon>Eurotiales</taxon>
        <taxon>Aspergillaceae</taxon>
        <taxon>Penicillium</taxon>
    </lineage>
</organism>
<proteinExistence type="predicted"/>
<dbReference type="STRING" id="69771.A0A1V6PLT6"/>
<accession>A0A1V6PLT6</accession>
<dbReference type="Proteomes" id="UP000191522">
    <property type="component" value="Unassembled WGS sequence"/>
</dbReference>
<feature type="region of interest" description="Disordered" evidence="1">
    <location>
        <begin position="196"/>
        <end position="217"/>
    </location>
</feature>
<feature type="region of interest" description="Disordered" evidence="1">
    <location>
        <begin position="24"/>
        <end position="43"/>
    </location>
</feature>
<dbReference type="OMA" id="FPRAFVI"/>
<comment type="caution">
    <text evidence="2">The sequence shown here is derived from an EMBL/GenBank/DDBJ whole genome shotgun (WGS) entry which is preliminary data.</text>
</comment>
<evidence type="ECO:0008006" key="4">
    <source>
        <dbReference type="Google" id="ProtNLM"/>
    </source>
</evidence>
<protein>
    <recommendedName>
        <fullName evidence="4">DNA recombination and repair protein Rad51-like C-terminal domain-containing protein</fullName>
    </recommendedName>
</protein>
<dbReference type="OrthoDB" id="4344093at2759"/>
<gene>
    <name evidence="2" type="ORF">PENDEC_c002G01884</name>
</gene>
<feature type="compositionally biased region" description="Basic and acidic residues" evidence="1">
    <location>
        <begin position="201"/>
        <end position="217"/>
    </location>
</feature>
<dbReference type="EMBL" id="MDYL01000002">
    <property type="protein sequence ID" value="OQD77632.1"/>
    <property type="molecule type" value="Genomic_DNA"/>
</dbReference>